<evidence type="ECO:0000256" key="3">
    <source>
        <dbReference type="ARBA" id="ARBA00022801"/>
    </source>
</evidence>
<keyword evidence="3" id="KW-0378">Hydrolase</keyword>
<dbReference type="CDD" id="cd08071">
    <property type="entry name" value="MPN_DUF2466"/>
    <property type="match status" value="1"/>
</dbReference>
<name>A0A9X3YK88_9GAMM</name>
<keyword evidence="5" id="KW-0482">Metalloprotease</keyword>
<dbReference type="GO" id="GO:0006508">
    <property type="term" value="P:proteolysis"/>
    <property type="evidence" value="ECO:0007669"/>
    <property type="project" value="UniProtKB-KW"/>
</dbReference>
<dbReference type="PROSITE" id="PS50249">
    <property type="entry name" value="MPN"/>
    <property type="match status" value="1"/>
</dbReference>
<gene>
    <name evidence="8" type="primary">radC</name>
    <name evidence="8" type="ORF">OD750_011385</name>
</gene>
<dbReference type="NCBIfam" id="NF000642">
    <property type="entry name" value="PRK00024.1"/>
    <property type="match status" value="1"/>
</dbReference>
<dbReference type="AlphaFoldDB" id="A0A9X3YK88"/>
<dbReference type="PANTHER" id="PTHR30471">
    <property type="entry name" value="DNA REPAIR PROTEIN RADC"/>
    <property type="match status" value="1"/>
</dbReference>
<evidence type="ECO:0000256" key="1">
    <source>
        <dbReference type="ARBA" id="ARBA00022670"/>
    </source>
</evidence>
<reference evidence="8" key="1">
    <citation type="submission" date="2023-02" db="EMBL/GenBank/DDBJ databases">
        <title>Tahibacter soli sp. nov. isolated from soil.</title>
        <authorList>
            <person name="Baek J.H."/>
            <person name="Lee J.K."/>
            <person name="Choi D.G."/>
            <person name="Jeon C.O."/>
        </authorList>
    </citation>
    <scope>NUCLEOTIDE SEQUENCE</scope>
    <source>
        <strain evidence="8">BL</strain>
    </source>
</reference>
<dbReference type="Pfam" id="PF04002">
    <property type="entry name" value="RadC"/>
    <property type="match status" value="1"/>
</dbReference>
<dbReference type="InterPro" id="IPR025657">
    <property type="entry name" value="RadC_JAB"/>
</dbReference>
<dbReference type="EMBL" id="JAOVZO020000017">
    <property type="protein sequence ID" value="MDC8013144.1"/>
    <property type="molecule type" value="Genomic_DNA"/>
</dbReference>
<feature type="domain" description="MPN" evidence="7">
    <location>
        <begin position="101"/>
        <end position="223"/>
    </location>
</feature>
<dbReference type="InterPro" id="IPR020891">
    <property type="entry name" value="UPF0758_CS"/>
</dbReference>
<dbReference type="NCBIfam" id="TIGR00608">
    <property type="entry name" value="radc"/>
    <property type="match status" value="1"/>
</dbReference>
<protein>
    <submittedName>
        <fullName evidence="8">DNA repair protein RadC</fullName>
    </submittedName>
</protein>
<dbReference type="GO" id="GO:0008237">
    <property type="term" value="F:metallopeptidase activity"/>
    <property type="evidence" value="ECO:0007669"/>
    <property type="project" value="UniProtKB-KW"/>
</dbReference>
<comment type="caution">
    <text evidence="8">The sequence shown here is derived from an EMBL/GenBank/DDBJ whole genome shotgun (WGS) entry which is preliminary data.</text>
</comment>
<keyword evidence="1" id="KW-0645">Protease</keyword>
<proteinExistence type="inferred from homology"/>
<evidence type="ECO:0000256" key="6">
    <source>
        <dbReference type="RuleBase" id="RU003797"/>
    </source>
</evidence>
<dbReference type="PROSITE" id="PS01302">
    <property type="entry name" value="UPF0758"/>
    <property type="match status" value="1"/>
</dbReference>
<dbReference type="Pfam" id="PF20582">
    <property type="entry name" value="UPF0758_N"/>
    <property type="match status" value="1"/>
</dbReference>
<evidence type="ECO:0000313" key="9">
    <source>
        <dbReference type="Proteomes" id="UP001139971"/>
    </source>
</evidence>
<dbReference type="Gene3D" id="3.40.140.10">
    <property type="entry name" value="Cytidine Deaminase, domain 2"/>
    <property type="match status" value="1"/>
</dbReference>
<dbReference type="PANTHER" id="PTHR30471:SF3">
    <property type="entry name" value="UPF0758 PROTEIN YEES-RELATED"/>
    <property type="match status" value="1"/>
</dbReference>
<dbReference type="SUPFAM" id="SSF102712">
    <property type="entry name" value="JAB1/MPN domain"/>
    <property type="match status" value="1"/>
</dbReference>
<dbReference type="InterPro" id="IPR046778">
    <property type="entry name" value="UPF0758_N"/>
</dbReference>
<dbReference type="InterPro" id="IPR001405">
    <property type="entry name" value="UPF0758"/>
</dbReference>
<keyword evidence="4" id="KW-0862">Zinc</keyword>
<dbReference type="InterPro" id="IPR037518">
    <property type="entry name" value="MPN"/>
</dbReference>
<keyword evidence="2" id="KW-0479">Metal-binding</keyword>
<organism evidence="8 9">
    <name type="scientific">Tahibacter soli</name>
    <dbReference type="NCBI Taxonomy" id="2983605"/>
    <lineage>
        <taxon>Bacteria</taxon>
        <taxon>Pseudomonadati</taxon>
        <taxon>Pseudomonadota</taxon>
        <taxon>Gammaproteobacteria</taxon>
        <taxon>Lysobacterales</taxon>
        <taxon>Rhodanobacteraceae</taxon>
        <taxon>Tahibacter</taxon>
    </lineage>
</organism>
<evidence type="ECO:0000256" key="4">
    <source>
        <dbReference type="ARBA" id="ARBA00022833"/>
    </source>
</evidence>
<sequence>MNILSWPEHERPREKLLALGAHALSDAELVAILIGSGTRGRNAVDLGRDLIRNAGSLRSLLDLRTGMPRPRGVGKAKASRLMAGLELARRCLAEDLRRDNCLTNPLDSAAYLRARLHGYPYEVFASLFLDTRNRVIAFEELFRGTVDGTMVHAREVVRACMRHNAAAIIVAHNHPSGECEPSEADRMLTLELRQAVGLIGVRLLDHFVIGAGAPVSMAQRGWL</sequence>
<evidence type="ECO:0000256" key="5">
    <source>
        <dbReference type="ARBA" id="ARBA00023049"/>
    </source>
</evidence>
<dbReference type="GO" id="GO:0046872">
    <property type="term" value="F:metal ion binding"/>
    <property type="evidence" value="ECO:0007669"/>
    <property type="project" value="UniProtKB-KW"/>
</dbReference>
<accession>A0A9X3YK88</accession>
<evidence type="ECO:0000256" key="2">
    <source>
        <dbReference type="ARBA" id="ARBA00022723"/>
    </source>
</evidence>
<evidence type="ECO:0000313" key="8">
    <source>
        <dbReference type="EMBL" id="MDC8013144.1"/>
    </source>
</evidence>
<keyword evidence="9" id="KW-1185">Reference proteome</keyword>
<comment type="similarity">
    <text evidence="6">Belongs to the UPF0758 family.</text>
</comment>
<dbReference type="RefSeq" id="WP_263545360.1">
    <property type="nucleotide sequence ID" value="NZ_JAOVZO020000017.1"/>
</dbReference>
<evidence type="ECO:0000259" key="7">
    <source>
        <dbReference type="PROSITE" id="PS50249"/>
    </source>
</evidence>
<dbReference type="Proteomes" id="UP001139971">
    <property type="component" value="Unassembled WGS sequence"/>
</dbReference>